<organism evidence="2 3">
    <name type="scientific">Coleofasciculus chthonoplastes PCC 7420</name>
    <dbReference type="NCBI Taxonomy" id="118168"/>
    <lineage>
        <taxon>Bacteria</taxon>
        <taxon>Bacillati</taxon>
        <taxon>Cyanobacteriota</taxon>
        <taxon>Cyanophyceae</taxon>
        <taxon>Coleofasciculales</taxon>
        <taxon>Coleofasciculaceae</taxon>
        <taxon>Coleofasciculus</taxon>
    </lineage>
</organism>
<dbReference type="GO" id="GO:0016706">
    <property type="term" value="F:2-oxoglutarate-dependent dioxygenase activity"/>
    <property type="evidence" value="ECO:0007669"/>
    <property type="project" value="UniProtKB-ARBA"/>
</dbReference>
<dbReference type="PRINTS" id="PR00081">
    <property type="entry name" value="GDHRDH"/>
</dbReference>
<dbReference type="OrthoDB" id="9809821at2"/>
<dbReference type="HOGENOM" id="CLU_498434_0_0_3"/>
<evidence type="ECO:0000313" key="2">
    <source>
        <dbReference type="EMBL" id="EDX74462.1"/>
    </source>
</evidence>
<evidence type="ECO:0000256" key="1">
    <source>
        <dbReference type="ARBA" id="ARBA00023002"/>
    </source>
</evidence>
<dbReference type="Gene3D" id="2.60.120.620">
    <property type="entry name" value="q2cbj1_9rhob like domain"/>
    <property type="match status" value="1"/>
</dbReference>
<dbReference type="Proteomes" id="UP000003835">
    <property type="component" value="Unassembled WGS sequence"/>
</dbReference>
<dbReference type="SUPFAM" id="SSF51197">
    <property type="entry name" value="Clavaminate synthase-like"/>
    <property type="match status" value="1"/>
</dbReference>
<protein>
    <submittedName>
        <fullName evidence="2">Oxidoreductase, short chain dehydrogenase/reductase family</fullName>
    </submittedName>
</protein>
<gene>
    <name evidence="2" type="ORF">MC7420_3986</name>
</gene>
<accession>B4VUL9</accession>
<dbReference type="InterPro" id="IPR036291">
    <property type="entry name" value="NAD(P)-bd_dom_sf"/>
</dbReference>
<dbReference type="Pfam" id="PF00106">
    <property type="entry name" value="adh_short"/>
    <property type="match status" value="1"/>
</dbReference>
<dbReference type="Pfam" id="PF05721">
    <property type="entry name" value="PhyH"/>
    <property type="match status" value="1"/>
</dbReference>
<evidence type="ECO:0000313" key="3">
    <source>
        <dbReference type="Proteomes" id="UP000003835"/>
    </source>
</evidence>
<dbReference type="InterPro" id="IPR002347">
    <property type="entry name" value="SDR_fam"/>
</dbReference>
<reference evidence="2 3" key="1">
    <citation type="submission" date="2008-07" db="EMBL/GenBank/DDBJ databases">
        <authorList>
            <person name="Tandeau de Marsac N."/>
            <person name="Ferriera S."/>
            <person name="Johnson J."/>
            <person name="Kravitz S."/>
            <person name="Beeson K."/>
            <person name="Sutton G."/>
            <person name="Rogers Y.-H."/>
            <person name="Friedman R."/>
            <person name="Frazier M."/>
            <person name="Venter J.C."/>
        </authorList>
    </citation>
    <scope>NUCLEOTIDE SEQUENCE [LARGE SCALE GENOMIC DNA]</scope>
    <source>
        <strain evidence="2 3">PCC 7420</strain>
    </source>
</reference>
<dbReference type="SUPFAM" id="SSF51735">
    <property type="entry name" value="NAD(P)-binding Rossmann-fold domains"/>
    <property type="match status" value="1"/>
</dbReference>
<dbReference type="PANTHER" id="PTHR43157:SF31">
    <property type="entry name" value="PHOSPHATIDYLINOSITOL-GLYCAN BIOSYNTHESIS CLASS F PROTEIN"/>
    <property type="match status" value="1"/>
</dbReference>
<dbReference type="InterPro" id="IPR008775">
    <property type="entry name" value="Phytyl_CoA_dOase-like"/>
</dbReference>
<dbReference type="EMBL" id="DS989853">
    <property type="protein sequence ID" value="EDX74462.1"/>
    <property type="molecule type" value="Genomic_DNA"/>
</dbReference>
<proteinExistence type="predicted"/>
<sequence length="532" mass="59956">MNQCQPQQVCIVTGGNSGVGLMTAVGLAQFGHHVFIACRCASKAEKSVNYIRSSTGNSQVEFLPLDLASLDSVRTFVELFQDRQLPLHLLVNNAGVFNARGRTKEGFELIWGINYLGHFLLTNLLLETLQNSAPSRIFMVASDLALRPTSIKWERFVKKTPFNFIELYAVSKLCLLILTQELSRRLENTNVTVNAIHPGFVQSNITLGHRLSKYLGIGISPQESASGLLNCATSPDFAAVTGKFFDYQQNEIELPDLAKDTELGQQLWEQSGLWTGCHQYNPKAPAKPETTVGLLEPYSLALSPPELGSLTQAIVKTVLPNPPLKNQFYHFIDLLIKLKIGGMVLLFNQLRKKEFYMERHLDSDAVWAICQDKNLRQKLNEYLGESIVLWRSEIWVNYPSQQLIPFWHQDSYPNLLQGEGKTINVYIALTEVNERNGFEYIPNFQLTPDVSVKMKDPFSGNRLFNLPEDLEQQAVPVVLRPGEFVLFTDQLMHRSIRNTSGQVRLALTLRLTQPSVQIVSSYSPIYSKPVLL</sequence>
<dbReference type="RefSeq" id="WP_006102308.1">
    <property type="nucleotide sequence ID" value="NZ_DS989853.1"/>
</dbReference>
<keyword evidence="1" id="KW-0560">Oxidoreductase</keyword>
<dbReference type="PANTHER" id="PTHR43157">
    <property type="entry name" value="PHOSPHATIDYLINOSITOL-GLYCAN BIOSYNTHESIS CLASS F PROTEIN-RELATED"/>
    <property type="match status" value="1"/>
</dbReference>
<dbReference type="STRING" id="118168.MC7420_3986"/>
<dbReference type="Gene3D" id="3.40.50.720">
    <property type="entry name" value="NAD(P)-binding Rossmann-like Domain"/>
    <property type="match status" value="1"/>
</dbReference>
<name>B4VUL9_9CYAN</name>
<keyword evidence="3" id="KW-1185">Reference proteome</keyword>
<dbReference type="AlphaFoldDB" id="B4VUL9"/>
<dbReference type="eggNOG" id="COG1028">
    <property type="taxonomic scope" value="Bacteria"/>
</dbReference>